<dbReference type="SUPFAM" id="SSF55347">
    <property type="entry name" value="Glyceraldehyde-3-phosphate dehydrogenase-like, C-terminal domain"/>
    <property type="match status" value="1"/>
</dbReference>
<protein>
    <submittedName>
        <fullName evidence="4">Oxidoreductase domain protein</fullName>
    </submittedName>
</protein>
<dbReference type="STRING" id="391735.Veis_3569"/>
<dbReference type="HOGENOM" id="CLU_023194_1_3_4"/>
<dbReference type="GO" id="GO:0000166">
    <property type="term" value="F:nucleotide binding"/>
    <property type="evidence" value="ECO:0007669"/>
    <property type="project" value="InterPro"/>
</dbReference>
<dbReference type="Pfam" id="PF22725">
    <property type="entry name" value="GFO_IDH_MocA_C3"/>
    <property type="match status" value="1"/>
</dbReference>
<dbReference type="Proteomes" id="UP000000374">
    <property type="component" value="Chromosome"/>
</dbReference>
<organism evidence="4 5">
    <name type="scientific">Verminephrobacter eiseniae (strain EF01-2)</name>
    <dbReference type="NCBI Taxonomy" id="391735"/>
    <lineage>
        <taxon>Bacteria</taxon>
        <taxon>Pseudomonadati</taxon>
        <taxon>Pseudomonadota</taxon>
        <taxon>Betaproteobacteria</taxon>
        <taxon>Burkholderiales</taxon>
        <taxon>Comamonadaceae</taxon>
        <taxon>Verminephrobacter</taxon>
    </lineage>
</organism>
<dbReference type="PANTHER" id="PTHR43818">
    <property type="entry name" value="BCDNA.GH03377"/>
    <property type="match status" value="1"/>
</dbReference>
<dbReference type="InterPro" id="IPR050463">
    <property type="entry name" value="Gfo/Idh/MocA_oxidrdct_glycsds"/>
</dbReference>
<accession>A1WNT0</accession>
<dbReference type="Gene3D" id="3.40.50.720">
    <property type="entry name" value="NAD(P)-binding Rossmann-like Domain"/>
    <property type="match status" value="1"/>
</dbReference>
<dbReference type="KEGG" id="vei:Veis_3569"/>
<dbReference type="EMBL" id="CP000542">
    <property type="protein sequence ID" value="ABM59287.1"/>
    <property type="molecule type" value="Genomic_DNA"/>
</dbReference>
<evidence type="ECO:0000313" key="4">
    <source>
        <dbReference type="EMBL" id="ABM59287.1"/>
    </source>
</evidence>
<dbReference type="InterPro" id="IPR036291">
    <property type="entry name" value="NAD(P)-bd_dom_sf"/>
</dbReference>
<dbReference type="SUPFAM" id="SSF51735">
    <property type="entry name" value="NAD(P)-binding Rossmann-fold domains"/>
    <property type="match status" value="1"/>
</dbReference>
<proteinExistence type="predicted"/>
<dbReference type="OrthoDB" id="9793050at2"/>
<dbReference type="eggNOG" id="COG0673">
    <property type="taxonomic scope" value="Bacteria"/>
</dbReference>
<keyword evidence="5" id="KW-1185">Reference proteome</keyword>
<evidence type="ECO:0000256" key="1">
    <source>
        <dbReference type="ARBA" id="ARBA00023002"/>
    </source>
</evidence>
<dbReference type="InterPro" id="IPR055170">
    <property type="entry name" value="GFO_IDH_MocA-like_dom"/>
</dbReference>
<sequence>MPPSNPPSNPPRPAIGWGLIGASTIAAEHMLGAIRAQAGHDVVAVMSSNARRGREYAEKNAIASACGSLDELLQNPAVQAVYISTTNELHKAQVLAAAAAGKHVLCEKPLALTLADAREMVAACAGAGVVMATNHHLRNAATHRKIRELVAQGAIGKPLFARVFHAVYLPEHLQGWRLDRPEAGGGVILDITVHDVDTLRFVLGAEPVDAVGLAQSASLARHGLEDGVMAVLRFDNGVLAQIHDAFTVKHAGTGIEIHGATGSIIGRNVMTQRPVGELVLRNADGETPLVVEHENLYVRGVAAFCAALRGQGQPAASGADGVRSLAAALAVLQSCKTGQRIAIAP</sequence>
<evidence type="ECO:0000259" key="2">
    <source>
        <dbReference type="Pfam" id="PF01408"/>
    </source>
</evidence>
<dbReference type="InterPro" id="IPR000683">
    <property type="entry name" value="Gfo/Idh/MocA-like_OxRdtase_N"/>
</dbReference>
<gene>
    <name evidence="4" type="ordered locus">Veis_3569</name>
</gene>
<dbReference type="AlphaFoldDB" id="A1WNT0"/>
<evidence type="ECO:0000259" key="3">
    <source>
        <dbReference type="Pfam" id="PF22725"/>
    </source>
</evidence>
<reference evidence="5" key="1">
    <citation type="submission" date="2006-12" db="EMBL/GenBank/DDBJ databases">
        <title>Complete sequence of chromosome 1 of Verminephrobacter eiseniae EF01-2.</title>
        <authorList>
            <person name="Copeland A."/>
            <person name="Lucas S."/>
            <person name="Lapidus A."/>
            <person name="Barry K."/>
            <person name="Detter J.C."/>
            <person name="Glavina del Rio T."/>
            <person name="Dalin E."/>
            <person name="Tice H."/>
            <person name="Pitluck S."/>
            <person name="Chertkov O."/>
            <person name="Brettin T."/>
            <person name="Bruce D."/>
            <person name="Han C."/>
            <person name="Tapia R."/>
            <person name="Gilna P."/>
            <person name="Schmutz J."/>
            <person name="Larimer F."/>
            <person name="Land M."/>
            <person name="Hauser L."/>
            <person name="Kyrpides N."/>
            <person name="Kim E."/>
            <person name="Stahl D."/>
            <person name="Richardson P."/>
        </authorList>
    </citation>
    <scope>NUCLEOTIDE SEQUENCE [LARGE SCALE GENOMIC DNA]</scope>
    <source>
        <strain evidence="5">EF01-2</strain>
    </source>
</reference>
<dbReference type="Pfam" id="PF01408">
    <property type="entry name" value="GFO_IDH_MocA"/>
    <property type="match status" value="1"/>
</dbReference>
<dbReference type="PANTHER" id="PTHR43818:SF11">
    <property type="entry name" value="BCDNA.GH03377"/>
    <property type="match status" value="1"/>
</dbReference>
<feature type="domain" description="Gfo/Idh/MocA-like oxidoreductase N-terminal" evidence="2">
    <location>
        <begin position="16"/>
        <end position="135"/>
    </location>
</feature>
<evidence type="ECO:0000313" key="5">
    <source>
        <dbReference type="Proteomes" id="UP000000374"/>
    </source>
</evidence>
<dbReference type="RefSeq" id="WP_011811278.1">
    <property type="nucleotide sequence ID" value="NC_008786.1"/>
</dbReference>
<keyword evidence="1" id="KW-0560">Oxidoreductase</keyword>
<feature type="domain" description="GFO/IDH/MocA-like oxidoreductase" evidence="3">
    <location>
        <begin position="143"/>
        <end position="264"/>
    </location>
</feature>
<name>A1WNT0_VEREI</name>
<dbReference type="GeneID" id="76461972"/>
<dbReference type="GO" id="GO:0016491">
    <property type="term" value="F:oxidoreductase activity"/>
    <property type="evidence" value="ECO:0007669"/>
    <property type="project" value="UniProtKB-KW"/>
</dbReference>
<dbReference type="Gene3D" id="3.30.360.10">
    <property type="entry name" value="Dihydrodipicolinate Reductase, domain 2"/>
    <property type="match status" value="1"/>
</dbReference>